<proteinExistence type="predicted"/>
<dbReference type="PANTHER" id="PTHR35190:SF2">
    <property type="entry name" value="PROTEIN DCD1B"/>
    <property type="match status" value="1"/>
</dbReference>
<dbReference type="NCBIfam" id="NF040521">
    <property type="entry name" value="C45_proenzyme"/>
    <property type="match status" value="1"/>
</dbReference>
<reference evidence="3" key="1">
    <citation type="submission" date="2020-07" db="EMBL/GenBank/DDBJ databases">
        <title>Huge and variable diversity of episymbiotic CPR bacteria and DPANN archaea in groundwater ecosystems.</title>
        <authorList>
            <person name="He C.Y."/>
            <person name="Keren R."/>
            <person name="Whittaker M."/>
            <person name="Farag I.F."/>
            <person name="Doudna J."/>
            <person name="Cate J.H.D."/>
            <person name="Banfield J.F."/>
        </authorList>
    </citation>
    <scope>NUCLEOTIDE SEQUENCE</scope>
    <source>
        <strain evidence="3">NC_groundwater_1860_Pr3_B-0.1um_51_7</strain>
    </source>
</reference>
<organism evidence="3 4">
    <name type="scientific">Candidatus Saganbacteria bacterium</name>
    <dbReference type="NCBI Taxonomy" id="2575572"/>
    <lineage>
        <taxon>Bacteria</taxon>
        <taxon>Bacillati</taxon>
        <taxon>Saganbacteria</taxon>
    </lineage>
</organism>
<dbReference type="Pfam" id="PF03417">
    <property type="entry name" value="AAT"/>
    <property type="match status" value="1"/>
</dbReference>
<sequence>MKYFKLIILEILLFAAAVGCGTQVTTVPPLTGSLEIKNGFYVLRLRGTPEEMGRAHGTLLKTQIADLLQKYLRDGALKKYGISWPLLVSMAKNYESGMPEEFKAELRGIAEGSGLSYEEILLGQVVMDLSVIRLSSLAAVGCSGFIAKGKAASNEALVHGANIEWEDYDNSLRDNLAVIYYEPSAGNKFVALSYAGGAGVLIGMNEKQIASSISAISAGTNFGGIATLANLRKMLQYSNNLTEAANKLTASDRTCGYTVPVSCGSPEGFFVMELSPTHFSRREAGTLEVLVSTNHFISEEMQPYQTASTEANSARRYATLLNLVMQNYGLINASLAKIFMSDKTEPHGDYINSDLVIYSTILSPGSLTLRVAKGPVKSESDYVSFSLEN</sequence>
<keyword evidence="1" id="KW-0732">Signal</keyword>
<evidence type="ECO:0000313" key="4">
    <source>
        <dbReference type="Proteomes" id="UP000808761"/>
    </source>
</evidence>
<evidence type="ECO:0000259" key="2">
    <source>
        <dbReference type="Pfam" id="PF03417"/>
    </source>
</evidence>
<feature type="chain" id="PRO_5038453586" description="Peptidase C45 hydrolase domain-containing protein" evidence="1">
    <location>
        <begin position="21"/>
        <end position="389"/>
    </location>
</feature>
<gene>
    <name evidence="3" type="ORF">HZB08_01170</name>
</gene>
<protein>
    <recommendedName>
        <fullName evidence="2">Peptidase C45 hydrolase domain-containing protein</fullName>
    </recommendedName>
</protein>
<dbReference type="InterPro" id="IPR005079">
    <property type="entry name" value="Peptidase_C45_hydrolase"/>
</dbReference>
<dbReference type="Gene3D" id="3.60.60.10">
    <property type="entry name" value="Penicillin V Acylase, Chain A"/>
    <property type="match status" value="1"/>
</dbReference>
<evidence type="ECO:0000313" key="3">
    <source>
        <dbReference type="EMBL" id="MBI5078620.1"/>
    </source>
</evidence>
<accession>A0A9D6YXJ6</accession>
<evidence type="ECO:0000256" key="1">
    <source>
        <dbReference type="SAM" id="SignalP"/>
    </source>
</evidence>
<feature type="signal peptide" evidence="1">
    <location>
        <begin position="1"/>
        <end position="20"/>
    </location>
</feature>
<comment type="caution">
    <text evidence="3">The sequence shown here is derived from an EMBL/GenBank/DDBJ whole genome shotgun (WGS) entry which is preliminary data.</text>
</comment>
<name>A0A9D6YXJ6_UNCSA</name>
<dbReference type="PANTHER" id="PTHR35190">
    <property type="entry name" value="PROTEIN DCD1B"/>
    <property type="match status" value="1"/>
</dbReference>
<feature type="domain" description="Peptidase C45 hydrolase" evidence="2">
    <location>
        <begin position="166"/>
        <end position="329"/>
    </location>
</feature>
<dbReference type="InterPro" id="IPR047794">
    <property type="entry name" value="C45_proenzyme-like"/>
</dbReference>
<dbReference type="Gene3D" id="1.10.10.2120">
    <property type="match status" value="1"/>
</dbReference>
<dbReference type="AlphaFoldDB" id="A0A9D6YXJ6"/>
<dbReference type="Proteomes" id="UP000808761">
    <property type="component" value="Unassembled WGS sequence"/>
</dbReference>
<dbReference type="EMBL" id="JACRKR010000060">
    <property type="protein sequence ID" value="MBI5078620.1"/>
    <property type="molecule type" value="Genomic_DNA"/>
</dbReference>
<dbReference type="InterPro" id="IPR047803">
    <property type="entry name" value="DCD1A/B-like"/>
</dbReference>